<feature type="compositionally biased region" description="Polar residues" evidence="1">
    <location>
        <begin position="1142"/>
        <end position="1156"/>
    </location>
</feature>
<feature type="region of interest" description="Disordered" evidence="1">
    <location>
        <begin position="1129"/>
        <end position="1196"/>
    </location>
</feature>
<feature type="region of interest" description="Disordered" evidence="1">
    <location>
        <begin position="1796"/>
        <end position="1827"/>
    </location>
</feature>
<name>A0A086LNA5_TOXGO</name>
<dbReference type="EMBL" id="AFYV02002631">
    <property type="protein sequence ID" value="KFG58123.1"/>
    <property type="molecule type" value="Genomic_DNA"/>
</dbReference>
<dbReference type="Proteomes" id="UP000028834">
    <property type="component" value="Unassembled WGS sequence"/>
</dbReference>
<feature type="region of interest" description="Disordered" evidence="1">
    <location>
        <begin position="592"/>
        <end position="611"/>
    </location>
</feature>
<feature type="region of interest" description="Disordered" evidence="1">
    <location>
        <begin position="29"/>
        <end position="70"/>
    </location>
</feature>
<evidence type="ECO:0000313" key="2">
    <source>
        <dbReference type="EMBL" id="KFG58123.1"/>
    </source>
</evidence>
<sequence length="2410" mass="262356">MAPCVGAAPLEGIFQPFSRGPLRSFHIRRSQTSQQRFRRLRPASPPSPSSDSYPSLQTRDACSPRSLGEHGRSAFQPVLSSFALPSPPRESTQHWLRIRATRYYSRRRRESRTPLLLRKPIASFDQVSPSALPRGPRLFLSPPPHAPPFPCTPQHVFACLPLPLRNCLLLSPFPLREQRLSPPPSSLAQTRPFSSRRPKAVKQITYRALRRAINAFKHHKLRTDPKSVASAFLVPSSLPPSSSSSSSSSPSSRIAAYRGEALSRDRVHAPEPGALPLRPPTSADLRSTYADPFQFSASLVPAPLPSPPPILFHRTVTLPRSPENASQIRARRLPLGNAKKLKSFELAAALCTYAQVYVHHAALWAALVKECDGRSKHFSPAEACWVLHAFARAKERRERAAQRDGLCGSSLRLSSSSPLETEWLPSVRRASERLAAHVATNFRLLSLADAARVLHATSVLNLPDSRLFRVLCPLLPELLNAFLAQTVDAPQRLHYVLQLLVSALARERLHLPEVLRLAGDVFASHIDAWLRARSRDSLRLQRRQRKNANSLVSGGTKERACALGEGEADDAGGAGRHTAQRKQRGPAIFHLADLGDGASPEGPKASRGSGDEAAALLPVPQRLAALLHAFSLLQFRHEKLVASTLRLVQVAASPPAAAPAAAERKLSGRLSALWAGPGCGLQGGRKGAGDESRDGLFSGSVAPVREGQGVSRLEAEERMTRTTQSVGSLDETLGAHHFRDLCFSSSPASQHSKTDHRLPPSRMSPSTSTFVAALPAANCTSLLPSPASSAQVPVHLSGSALAPRSASAPTSLSRPRKTPRSPSSLQHVHSPWSGEAATARALLLAPHAFMRGGRGTGKSSASVSAAAVSVRLSRFGFSRGRKRKASQAARRGGAPRLKRADWRRMLHLTLASQVPPGRRSPFSTWNVERHKRRAAVLERQVAARRAATAAATCRDSAKHWTASQLSTILAALDALGVKSRPILELWQRAVYAHLHALPFHETVEALETASRLGWYSRAFGHRAFARVGWFLKTEKTHMRSMEDFCRVAEILSGWPGGEREVHEATRAVRRRLARLGREWLLDDAGEAALRDVWRALVRLGHVPPPSSPLSSSRSTSAAPPHLLLSTPFPVAKWHPPAPSKAPETSLNGSASPSRSSEPCREGQTVETPGGETGDSSAHRVSPPDPPPLTVPSVSSAERLSPARLSSSLSSSSSLLCLSGAQRYPLRRVAACSGCAPQRLALRSVAGVVPWRPVEAIYREAVGFSLIPALLRITVSLFPLSPPIPLTLLLPRVRKCALAGVVSLGSLHGMLKDLNALRQFRSLAAHSALRPASGQPRQLSPSAARPPPLRCSPSRDSRSVEVKGVSGEHEETRANRAGDDNKQGRLIRTSEGLSSVTAPSAMERVPRFPIERAVSGASGRETDSSRPTPEAPTRSASCAVSSEAAECVGEAQTTAAGTQRHVEDSWKTLEKKRYETFEELLEETEAALWRVTRQRVCRALTRSSAEPGQQGRHMQESGKASSLGSACLQTRRSRMQATAGAVSLEELASHGALLHGFSNALAGELVDSGSLRLGRERAVQTPDPRGSSALTLGSFGKASETRHGRPQPPASVQREQKRAASEGSGRLDTTTQCVRTKGSTQETDGETLEVLAAVRETVRGSWPLAERQSSRKETPGPSGDEAEGARDVLSMKTTGDSHGQETARGWQFQSVGEAAAVLALEVAPYISNLLRPEPCGCRRTCASSLRRGEAQVRSSLSVVEACAAEREDRGREAERSTFSSPEASSLSRISAPSVASLQSHWTPSLETAETGESRAKSPQVSEQRRRLAVDSDGSVFRADGPSACPVAWEPARDILGRLVHFFSSFSQMATAKEVRQTLHIVLGFLRHPVWLNRLESHLSAALQRSWEPTACARRRRSDSVSIDLCFEWELDVLEQITAIGAALLRQQPRCVAATRADEFLVLFADLQGTARQIRRVFHTAVEAWWSARGASEENGEPTCSDRSGDDSRQLARNRIQTIDMLFGNTLQFLQLAENVMVECMYTRLREVPSLALAASPVTALNATLEACSPWLGSGHLGMRTGRGSGEGKRKETWEESSEPFAGKAARARGAATCNKLGVHTRGEAFCEPPRELKTEEQADGPAGPFTGISEEGQDVSGIQALCRNHRFRRRLEQLSFLTAVYPQAFSACSSFCEEGAPLPVETNSGFAQPVRCPDTWHSSAFHAVPSFLSTQHVCAGPATKKTEGTATATARGTCEKRSSTEEGQNAEKQLFSCSQLVSDVVWATLESERKKCIWSFGERKSWGGTRSGEGRVGESGELHKERTRASLQRATDWLMVMQRLRESPENTEERTTFEDLRWRRSHPREGVRTEENWRDMEKVELRRFVARLFVLRMVKQDAALARILDGLWVSR</sequence>
<feature type="region of interest" description="Disordered" evidence="1">
    <location>
        <begin position="681"/>
        <end position="709"/>
    </location>
</feature>
<evidence type="ECO:0000256" key="1">
    <source>
        <dbReference type="SAM" id="MobiDB-lite"/>
    </source>
</evidence>
<feature type="region of interest" description="Disordered" evidence="1">
    <location>
        <begin position="179"/>
        <end position="200"/>
    </location>
</feature>
<evidence type="ECO:0000313" key="3">
    <source>
        <dbReference type="Proteomes" id="UP000028834"/>
    </source>
</evidence>
<feature type="compositionally biased region" description="Polar residues" evidence="1">
    <location>
        <begin position="1796"/>
        <end position="1806"/>
    </location>
</feature>
<feature type="compositionally biased region" description="Basic and acidic residues" evidence="1">
    <location>
        <begin position="1352"/>
        <end position="1382"/>
    </location>
</feature>
<dbReference type="VEuPathDB" id="ToxoDB:TGRUB_224320"/>
<feature type="region of interest" description="Disordered" evidence="1">
    <location>
        <begin position="800"/>
        <end position="832"/>
    </location>
</feature>
<feature type="compositionally biased region" description="Polar residues" evidence="1">
    <location>
        <begin position="1517"/>
        <end position="1529"/>
    </location>
</feature>
<feature type="compositionally biased region" description="Basic and acidic residues" evidence="1">
    <location>
        <begin position="1764"/>
        <end position="1774"/>
    </location>
</feature>
<feature type="region of interest" description="Disordered" evidence="1">
    <location>
        <begin position="2077"/>
        <end position="2100"/>
    </location>
</feature>
<proteinExistence type="predicted"/>
<comment type="caution">
    <text evidence="2">The sequence shown here is derived from an EMBL/GenBank/DDBJ whole genome shotgun (WGS) entry which is preliminary data.</text>
</comment>
<organism evidence="2 3">
    <name type="scientific">Toxoplasma gondii RUB</name>
    <dbReference type="NCBI Taxonomy" id="935652"/>
    <lineage>
        <taxon>Eukaryota</taxon>
        <taxon>Sar</taxon>
        <taxon>Alveolata</taxon>
        <taxon>Apicomplexa</taxon>
        <taxon>Conoidasida</taxon>
        <taxon>Coccidia</taxon>
        <taxon>Eucoccidiorida</taxon>
        <taxon>Eimeriorina</taxon>
        <taxon>Sarcocystidae</taxon>
        <taxon>Toxoplasma</taxon>
    </lineage>
</organism>
<gene>
    <name evidence="2" type="ORF">TGRUB_224320</name>
</gene>
<feature type="region of interest" description="Disordered" evidence="1">
    <location>
        <begin position="1764"/>
        <end position="1784"/>
    </location>
</feature>
<reference evidence="2 3" key="1">
    <citation type="submission" date="2014-05" db="EMBL/GenBank/DDBJ databases">
        <authorList>
            <person name="Sibley D."/>
            <person name="Venepally P."/>
            <person name="Karamycheva S."/>
            <person name="Hadjithomas M."/>
            <person name="Khan A."/>
            <person name="Brunk B."/>
            <person name="Roos D."/>
            <person name="Caler E."/>
            <person name="Lorenzi H."/>
        </authorList>
    </citation>
    <scope>NUCLEOTIDE SEQUENCE [LARGE SCALE GENOMIC DNA]</scope>
    <source>
        <strain evidence="2 3">RUB</strain>
    </source>
</reference>
<feature type="compositionally biased region" description="Polar residues" evidence="1">
    <location>
        <begin position="1626"/>
        <end position="1641"/>
    </location>
</feature>
<protein>
    <submittedName>
        <fullName evidence="2">Uncharacterized protein</fullName>
    </submittedName>
</protein>
<feature type="region of interest" description="Disordered" evidence="1">
    <location>
        <begin position="1327"/>
        <end position="1437"/>
    </location>
</feature>
<accession>A0A086LNA5</accession>
<feature type="region of interest" description="Disordered" evidence="1">
    <location>
        <begin position="1576"/>
        <end position="1684"/>
    </location>
</feature>
<feature type="compositionally biased region" description="Polar residues" evidence="1">
    <location>
        <begin position="1775"/>
        <end position="1784"/>
    </location>
</feature>
<feature type="region of interest" description="Disordered" evidence="1">
    <location>
        <begin position="745"/>
        <end position="766"/>
    </location>
</feature>
<dbReference type="OrthoDB" id="332326at2759"/>
<feature type="region of interest" description="Disordered" evidence="1">
    <location>
        <begin position="1501"/>
        <end position="1530"/>
    </location>
</feature>